<organism evidence="2 3">
    <name type="scientific">Beauveria bassiana (strain ARSEF 2860)</name>
    <name type="common">White muscardine disease fungus</name>
    <name type="synonym">Tritirachium shiotae</name>
    <dbReference type="NCBI Taxonomy" id="655819"/>
    <lineage>
        <taxon>Eukaryota</taxon>
        <taxon>Fungi</taxon>
        <taxon>Dikarya</taxon>
        <taxon>Ascomycota</taxon>
        <taxon>Pezizomycotina</taxon>
        <taxon>Sordariomycetes</taxon>
        <taxon>Hypocreomycetidae</taxon>
        <taxon>Hypocreales</taxon>
        <taxon>Cordycipitaceae</taxon>
        <taxon>Beauveria</taxon>
    </lineage>
</organism>
<name>J5J935_BEAB2</name>
<dbReference type="GO" id="GO:0006360">
    <property type="term" value="P:transcription by RNA polymerase I"/>
    <property type="evidence" value="ECO:0007669"/>
    <property type="project" value="InterPro"/>
</dbReference>
<dbReference type="EMBL" id="JH725181">
    <property type="protein sequence ID" value="EJP62803.1"/>
    <property type="molecule type" value="Genomic_DNA"/>
</dbReference>
<dbReference type="PANTHER" id="PTHR28054:SF1">
    <property type="entry name" value="RNA POLYMERASE I-SPECIFIC TRANSCRIPTION INITIATION FACTOR RRN10"/>
    <property type="match status" value="1"/>
</dbReference>
<feature type="compositionally biased region" description="Polar residues" evidence="1">
    <location>
        <begin position="28"/>
        <end position="41"/>
    </location>
</feature>
<protein>
    <submittedName>
        <fullName evidence="2">Membrane protein</fullName>
    </submittedName>
</protein>
<feature type="region of interest" description="Disordered" evidence="1">
    <location>
        <begin position="79"/>
        <end position="99"/>
    </location>
</feature>
<sequence>MRPKSAEYSGSLSPRRVIAMASEDEPLSRQQTPDFDSSAQSPGIDALDDLHQAEANRSKRRVATVYDAVAGRLSHLKGALSKGEDDDKPAPTTKYSLHETNYGPDEVLFRRKDAPTRYAEHDVYYAHERDLPRGGRGVLPESDLLKAVHDYSGLFYGRMRRRGNPAAQSYNVDEASMDETALLAFGILLEEAGRDVLGKRGDMVFTEGVEPEDEVEDAANRRNKQILPDTVGQLDGIPRQSQVKRRTKRRRVGKPKQAEP</sequence>
<gene>
    <name evidence="2" type="ORF">BBA_08190</name>
</gene>
<keyword evidence="3" id="KW-1185">Reference proteome</keyword>
<dbReference type="OrthoDB" id="2565191at2759"/>
<reference evidence="2 3" key="1">
    <citation type="journal article" date="2012" name="Sci. Rep.">
        <title>Genomic perspectives on the evolution of fungal entomopathogenicity in Beauveria bassiana.</title>
        <authorList>
            <person name="Xiao G."/>
            <person name="Ying S.H."/>
            <person name="Zheng P."/>
            <person name="Wang Z.L."/>
            <person name="Zhang S."/>
            <person name="Xie X.Q."/>
            <person name="Shang Y."/>
            <person name="St Leger R.J."/>
            <person name="Zhao G.P."/>
            <person name="Wang C."/>
            <person name="Feng M.G."/>
        </authorList>
    </citation>
    <scope>NUCLEOTIDE SEQUENCE [LARGE SCALE GENOMIC DNA]</scope>
    <source>
        <strain evidence="2 3">ARSEF 2860</strain>
    </source>
</reference>
<dbReference type="STRING" id="655819.J5J935"/>
<feature type="region of interest" description="Disordered" evidence="1">
    <location>
        <begin position="1"/>
        <end position="58"/>
    </location>
</feature>
<evidence type="ECO:0000313" key="3">
    <source>
        <dbReference type="Proteomes" id="UP000002762"/>
    </source>
</evidence>
<feature type="region of interest" description="Disordered" evidence="1">
    <location>
        <begin position="209"/>
        <end position="260"/>
    </location>
</feature>
<dbReference type="InterPro" id="IPR022793">
    <property type="entry name" value="Rrn10"/>
</dbReference>
<dbReference type="HOGENOM" id="CLU_066274_0_0_1"/>
<dbReference type="PANTHER" id="PTHR28054">
    <property type="entry name" value="RNA POLYMERASE I-SPECIFIC TRANSCRIPTION INITIATION FACTOR RRN10"/>
    <property type="match status" value="1"/>
</dbReference>
<proteinExistence type="predicted"/>
<evidence type="ECO:0000313" key="2">
    <source>
        <dbReference type="EMBL" id="EJP62803.1"/>
    </source>
</evidence>
<dbReference type="AlphaFoldDB" id="J5J935"/>
<feature type="compositionally biased region" description="Basic residues" evidence="1">
    <location>
        <begin position="242"/>
        <end position="254"/>
    </location>
</feature>
<feature type="compositionally biased region" description="Basic and acidic residues" evidence="1">
    <location>
        <begin position="48"/>
        <end position="57"/>
    </location>
</feature>
<dbReference type="RefSeq" id="XP_008601509.1">
    <property type="nucleotide sequence ID" value="XM_008603287.1"/>
</dbReference>
<evidence type="ECO:0000256" key="1">
    <source>
        <dbReference type="SAM" id="MobiDB-lite"/>
    </source>
</evidence>
<dbReference type="GeneID" id="19891202"/>
<accession>J5J935</accession>
<dbReference type="InParanoid" id="J5J935"/>
<dbReference type="Proteomes" id="UP000002762">
    <property type="component" value="Unassembled WGS sequence"/>
</dbReference>